<comment type="catalytic activity">
    <reaction evidence="1 4">
        <text>D-cellobiose = beta-D-glucosyl-(1-&gt;4)-D-mannopyranose</text>
        <dbReference type="Rhea" id="RHEA:23384"/>
        <dbReference type="ChEBI" id="CHEBI:17057"/>
        <dbReference type="ChEBI" id="CHEBI:47931"/>
        <dbReference type="EC" id="5.1.3.11"/>
    </reaction>
</comment>
<dbReference type="EMBL" id="LQRT01000016">
    <property type="protein sequence ID" value="KZS40140.1"/>
    <property type="molecule type" value="Genomic_DNA"/>
</dbReference>
<reference evidence="5 6" key="1">
    <citation type="submission" date="2016-01" db="EMBL/GenBank/DDBJ databases">
        <title>The draft genome sequence of Aquimarina sp. RZW4-3-2.</title>
        <authorList>
            <person name="Wang Y."/>
        </authorList>
    </citation>
    <scope>NUCLEOTIDE SEQUENCE [LARGE SCALE GENOMIC DNA]</scope>
    <source>
        <strain evidence="5 6">RZW4-3-2</strain>
    </source>
</reference>
<evidence type="ECO:0000256" key="3">
    <source>
        <dbReference type="ARBA" id="ARBA00023235"/>
    </source>
</evidence>
<evidence type="ECO:0000256" key="2">
    <source>
        <dbReference type="ARBA" id="ARBA00008558"/>
    </source>
</evidence>
<comment type="caution">
    <text evidence="5">The sequence shown here is derived from an EMBL/GenBank/DDBJ whole genome shotgun (WGS) entry which is preliminary data.</text>
</comment>
<dbReference type="InterPro" id="IPR010819">
    <property type="entry name" value="AGE/CE"/>
</dbReference>
<keyword evidence="6" id="KW-1185">Reference proteome</keyword>
<dbReference type="Pfam" id="PF07221">
    <property type="entry name" value="GlcNAc_2-epim"/>
    <property type="match status" value="1"/>
</dbReference>
<dbReference type="GO" id="GO:0047736">
    <property type="term" value="F:cellobiose epimerase activity"/>
    <property type="evidence" value="ECO:0007669"/>
    <property type="project" value="UniProtKB-UniRule"/>
</dbReference>
<organism evidence="5 6">
    <name type="scientific">Aquimarina aggregata</name>
    <dbReference type="NCBI Taxonomy" id="1642818"/>
    <lineage>
        <taxon>Bacteria</taxon>
        <taxon>Pseudomonadati</taxon>
        <taxon>Bacteroidota</taxon>
        <taxon>Flavobacteriia</taxon>
        <taxon>Flavobacteriales</taxon>
        <taxon>Flavobacteriaceae</taxon>
        <taxon>Aquimarina</taxon>
    </lineage>
</organism>
<dbReference type="OrthoDB" id="618431at2"/>
<proteinExistence type="inferred from homology"/>
<dbReference type="InterPro" id="IPR008928">
    <property type="entry name" value="6-hairpin_glycosidase_sf"/>
</dbReference>
<dbReference type="InterPro" id="IPR012341">
    <property type="entry name" value="6hp_glycosidase-like_sf"/>
</dbReference>
<comment type="function">
    <text evidence="4">Catalyzes the reversible epimerization of cellobiose to 4-O-beta-D-glucopyranosyl-D-mannose (Glc-Man).</text>
</comment>
<dbReference type="PANTHER" id="PTHR15108">
    <property type="entry name" value="N-ACYLGLUCOSAMINE-2-EPIMERASE"/>
    <property type="match status" value="1"/>
</dbReference>
<sequence>MVLVNQEFLHSVTHELANILNYWKTNTIDKKHGGYLGRIDHFNQVIDKSSKGIILNSRILWTFSAASNHYQNDAYKVECITAYQYLQSCFRDNNNGGVYWKVNYLGEPLETKKQTYAQAFTIYSLAEYYKYCNKKEVLEWAFDLFELVEEKTKDQEFDGYIEAFEKNWGSLQDMRLSDKDLNAPKTMNTHLHILEAYTTLFEVTNNSKVEKALKALIDLFLDQFVSENNHFKLFFSKDWKNLSHETSFGHDIEAAWLLLNASKQLNDLSYIKKTEILALKIVDTFLEEAIDQDFGVFNAINQKTNKLDFDKHWWPQAEAIVGLLYVWEITNDKKYLAIANKVWAFIERYIIDFDNGEWYFRVDRHGVSYQNENKVGPWKCPYHNTRACIEMIRKLK</sequence>
<gene>
    <name evidence="5" type="ORF">AWE51_25190</name>
</gene>
<evidence type="ECO:0000256" key="1">
    <source>
        <dbReference type="ARBA" id="ARBA00001470"/>
    </source>
</evidence>
<dbReference type="HAMAP" id="MF_00929">
    <property type="entry name" value="Cellobiose_2_epim"/>
    <property type="match status" value="1"/>
</dbReference>
<dbReference type="SUPFAM" id="SSF48208">
    <property type="entry name" value="Six-hairpin glycosidases"/>
    <property type="match status" value="1"/>
</dbReference>
<evidence type="ECO:0000313" key="6">
    <source>
        <dbReference type="Proteomes" id="UP000076715"/>
    </source>
</evidence>
<evidence type="ECO:0000256" key="4">
    <source>
        <dbReference type="HAMAP-Rule" id="MF_00929"/>
    </source>
</evidence>
<accession>A0A162ZYU2</accession>
<keyword evidence="3 4" id="KW-0413">Isomerase</keyword>
<comment type="similarity">
    <text evidence="4">Belongs to the cellobiose 2-epimerase family.</text>
</comment>
<dbReference type="Gene3D" id="1.50.10.10">
    <property type="match status" value="1"/>
</dbReference>
<protein>
    <recommendedName>
        <fullName evidence="4">Cellobiose 2-epimerase</fullName>
        <shortName evidence="4">CE</shortName>
        <ecNumber evidence="4">5.1.3.11</ecNumber>
    </recommendedName>
</protein>
<dbReference type="GO" id="GO:0005975">
    <property type="term" value="P:carbohydrate metabolic process"/>
    <property type="evidence" value="ECO:0007669"/>
    <property type="project" value="InterPro"/>
</dbReference>
<name>A0A162ZYU2_9FLAO</name>
<dbReference type="EC" id="5.1.3.11" evidence="4"/>
<evidence type="ECO:0000313" key="5">
    <source>
        <dbReference type="EMBL" id="KZS40140.1"/>
    </source>
</evidence>
<dbReference type="Proteomes" id="UP000076715">
    <property type="component" value="Unassembled WGS sequence"/>
</dbReference>
<dbReference type="AlphaFoldDB" id="A0A162ZYU2"/>
<dbReference type="STRING" id="1642818.AWE51_25190"/>
<comment type="similarity">
    <text evidence="2">Belongs to the N-acylglucosamine 2-epimerase family.</text>
</comment>
<dbReference type="InterPro" id="IPR028584">
    <property type="entry name" value="Cellobiose_2_epim"/>
</dbReference>